<dbReference type="Pfam" id="PF10409">
    <property type="entry name" value="PTEN_C2"/>
    <property type="match status" value="1"/>
</dbReference>
<proteinExistence type="predicted"/>
<dbReference type="AlphaFoldDB" id="A0A8D1FUX5"/>
<feature type="domain" description="C2 tensin-type" evidence="1">
    <location>
        <begin position="63"/>
        <end position="201"/>
    </location>
</feature>
<dbReference type="PROSITE" id="PS51182">
    <property type="entry name" value="C2_TENSIN"/>
    <property type="match status" value="1"/>
</dbReference>
<dbReference type="FunFam" id="2.60.40.1110:FF:000004">
    <property type="entry name" value="Voltage-sensor containing phosphatase"/>
    <property type="match status" value="1"/>
</dbReference>
<organism evidence="2 3">
    <name type="scientific">Sus scrofa</name>
    <name type="common">Pig</name>
    <dbReference type="NCBI Taxonomy" id="9823"/>
    <lineage>
        <taxon>Eukaryota</taxon>
        <taxon>Metazoa</taxon>
        <taxon>Chordata</taxon>
        <taxon>Craniata</taxon>
        <taxon>Vertebrata</taxon>
        <taxon>Euteleostomi</taxon>
        <taxon>Mammalia</taxon>
        <taxon>Eutheria</taxon>
        <taxon>Laurasiatheria</taxon>
        <taxon>Artiodactyla</taxon>
        <taxon>Suina</taxon>
        <taxon>Suidae</taxon>
        <taxon>Sus</taxon>
    </lineage>
</organism>
<sequence>IPRVSLVSSECHQATASCYYFGERRTDKSTSSKFQGIETPSQNRFVGYFAKVKNSFNMTLPLRKILTIKKIIIYSIHGKCFMDNWKIGQEGHCSYCWGRLSRRCVHTSPAHSCMVHDAETDRVIFNLLSCPPLYDEVKVKFLSSNLPKYYDNCPFFFWFHTSFIQNNRLYLPRSELDNPHKPRAWKIYRPDFAVEVHFDEVVAGI</sequence>
<accession>A0A8D1FUX5</accession>
<dbReference type="InterPro" id="IPR014020">
    <property type="entry name" value="Tensin_C2-dom"/>
</dbReference>
<evidence type="ECO:0000313" key="2">
    <source>
        <dbReference type="Ensembl" id="ENSSSCP00040041185.1"/>
    </source>
</evidence>
<dbReference type="SUPFAM" id="SSF49562">
    <property type="entry name" value="C2 domain (Calcium/lipid-binding domain, CaLB)"/>
    <property type="match status" value="1"/>
</dbReference>
<dbReference type="PANTHER" id="PTHR12305">
    <property type="entry name" value="PHOSPHATASE WITH HOMOLOGY TO TENSIN"/>
    <property type="match status" value="1"/>
</dbReference>
<dbReference type="Gene3D" id="3.90.190.10">
    <property type="entry name" value="Protein tyrosine phosphatase superfamily"/>
    <property type="match status" value="1"/>
</dbReference>
<dbReference type="Proteomes" id="UP000694722">
    <property type="component" value="Unplaced"/>
</dbReference>
<dbReference type="SMART" id="SM01326">
    <property type="entry name" value="PTEN_C2"/>
    <property type="match status" value="1"/>
</dbReference>
<name>A0A8D1FUX5_PIG</name>
<dbReference type="InterPro" id="IPR051281">
    <property type="entry name" value="Dual-spec_lipid-protein_phosph"/>
</dbReference>
<dbReference type="Ensembl" id="ENSSSCT00040093226.1">
    <property type="protein sequence ID" value="ENSSSCP00040041185.1"/>
    <property type="gene ID" value="ENSSSCG00040068083.1"/>
</dbReference>
<dbReference type="PANTHER" id="PTHR12305:SF60">
    <property type="entry name" value="PHOSPHATIDYLINOSITOL 3,4,5-TRISPHOSPHATE 3-PHOSPHATASE TPTE2-RELATED"/>
    <property type="match status" value="1"/>
</dbReference>
<evidence type="ECO:0000313" key="3">
    <source>
        <dbReference type="Proteomes" id="UP000694722"/>
    </source>
</evidence>
<dbReference type="InterPro" id="IPR035892">
    <property type="entry name" value="C2_domain_sf"/>
</dbReference>
<evidence type="ECO:0000259" key="1">
    <source>
        <dbReference type="PROSITE" id="PS51182"/>
    </source>
</evidence>
<reference evidence="2" key="1">
    <citation type="submission" date="2025-08" db="UniProtKB">
        <authorList>
            <consortium name="Ensembl"/>
        </authorList>
    </citation>
    <scope>IDENTIFICATION</scope>
</reference>
<dbReference type="InterPro" id="IPR029021">
    <property type="entry name" value="Prot-tyrosine_phosphatase-like"/>
</dbReference>
<protein>
    <recommendedName>
        <fullName evidence="1">C2 tensin-type domain-containing protein</fullName>
    </recommendedName>
</protein>
<dbReference type="Gene3D" id="2.60.40.1110">
    <property type="match status" value="1"/>
</dbReference>